<feature type="region of interest" description="Disordered" evidence="1">
    <location>
        <begin position="971"/>
        <end position="1071"/>
    </location>
</feature>
<reference evidence="2 3" key="1">
    <citation type="journal article" date="2024" name="IMA Fungus">
        <title>IMA Genome - F19 : A genome assembly and annotation guide to empower mycologists, including annotated draft genome sequences of Ceratocystis pirilliformis, Diaporthe australafricana, Fusarium ophioides, Paecilomyces lecythidis, and Sporothrix stenoceras.</title>
        <authorList>
            <person name="Aylward J."/>
            <person name="Wilson A.M."/>
            <person name="Visagie C.M."/>
            <person name="Spraker J."/>
            <person name="Barnes I."/>
            <person name="Buitendag C."/>
            <person name="Ceriani C."/>
            <person name="Del Mar Angel L."/>
            <person name="du Plessis D."/>
            <person name="Fuchs T."/>
            <person name="Gasser K."/>
            <person name="Kramer D."/>
            <person name="Li W."/>
            <person name="Munsamy K."/>
            <person name="Piso A."/>
            <person name="Price J.L."/>
            <person name="Sonnekus B."/>
            <person name="Thomas C."/>
            <person name="van der Nest A."/>
            <person name="van Dijk A."/>
            <person name="van Heerden A."/>
            <person name="van Vuuren N."/>
            <person name="Yilmaz N."/>
            <person name="Duong T.A."/>
            <person name="van der Merwe N.A."/>
            <person name="Wingfield M.J."/>
            <person name="Wingfield B.D."/>
        </authorList>
    </citation>
    <scope>NUCLEOTIDE SEQUENCE [LARGE SCALE GENOMIC DNA]</scope>
    <source>
        <strain evidence="2 3">CMW 5346</strain>
    </source>
</reference>
<dbReference type="Pfam" id="PF08737">
    <property type="entry name" value="Rgp1"/>
    <property type="match status" value="1"/>
</dbReference>
<dbReference type="Proteomes" id="UP001583186">
    <property type="component" value="Unassembled WGS sequence"/>
</dbReference>
<feature type="compositionally biased region" description="Acidic residues" evidence="1">
    <location>
        <begin position="981"/>
        <end position="1022"/>
    </location>
</feature>
<feature type="compositionally biased region" description="Low complexity" evidence="1">
    <location>
        <begin position="704"/>
        <end position="719"/>
    </location>
</feature>
<dbReference type="InterPro" id="IPR014752">
    <property type="entry name" value="Arrestin-like_C"/>
</dbReference>
<feature type="region of interest" description="Disordered" evidence="1">
    <location>
        <begin position="694"/>
        <end position="733"/>
    </location>
</feature>
<feature type="compositionally biased region" description="Basic residues" evidence="1">
    <location>
        <begin position="1031"/>
        <end position="1049"/>
    </location>
</feature>
<name>A0ABR3ZMH1_9PEZI</name>
<feature type="compositionally biased region" description="Low complexity" evidence="1">
    <location>
        <begin position="262"/>
        <end position="278"/>
    </location>
</feature>
<feature type="compositionally biased region" description="Low complexity" evidence="1">
    <location>
        <begin position="129"/>
        <end position="141"/>
    </location>
</feature>
<evidence type="ECO:0000313" key="3">
    <source>
        <dbReference type="Proteomes" id="UP001583186"/>
    </source>
</evidence>
<protein>
    <submittedName>
        <fullName evidence="2">Golgi membrane exchange factor (Ric1p-Rgp1p) subunit</fullName>
    </submittedName>
</protein>
<organism evidence="2 3">
    <name type="scientific">Sporothrix stenoceras</name>
    <dbReference type="NCBI Taxonomy" id="5173"/>
    <lineage>
        <taxon>Eukaryota</taxon>
        <taxon>Fungi</taxon>
        <taxon>Dikarya</taxon>
        <taxon>Ascomycota</taxon>
        <taxon>Pezizomycotina</taxon>
        <taxon>Sordariomycetes</taxon>
        <taxon>Sordariomycetidae</taxon>
        <taxon>Ophiostomatales</taxon>
        <taxon>Ophiostomataceae</taxon>
        <taxon>Sporothrix</taxon>
    </lineage>
</organism>
<feature type="region of interest" description="Disordered" evidence="1">
    <location>
        <begin position="1"/>
        <end position="22"/>
    </location>
</feature>
<keyword evidence="3" id="KW-1185">Reference proteome</keyword>
<feature type="compositionally biased region" description="Low complexity" evidence="1">
    <location>
        <begin position="56"/>
        <end position="86"/>
    </location>
</feature>
<comment type="caution">
    <text evidence="2">The sequence shown here is derived from an EMBL/GenBank/DDBJ whole genome shotgun (WGS) entry which is preliminary data.</text>
</comment>
<evidence type="ECO:0000313" key="2">
    <source>
        <dbReference type="EMBL" id="KAL1901407.1"/>
    </source>
</evidence>
<feature type="compositionally biased region" description="Low complexity" evidence="1">
    <location>
        <begin position="197"/>
        <end position="215"/>
    </location>
</feature>
<feature type="compositionally biased region" description="Gly residues" evidence="1">
    <location>
        <begin position="7"/>
        <end position="16"/>
    </location>
</feature>
<accession>A0ABR3ZMH1</accession>
<proteinExistence type="predicted"/>
<dbReference type="InterPro" id="IPR014848">
    <property type="entry name" value="Rgp1"/>
</dbReference>
<gene>
    <name evidence="2" type="primary">RGP1</name>
    <name evidence="2" type="ORF">Sste5346_001812</name>
</gene>
<feature type="region of interest" description="Disordered" evidence="1">
    <location>
        <begin position="430"/>
        <end position="481"/>
    </location>
</feature>
<dbReference type="PANTHER" id="PTHR12507">
    <property type="entry name" value="REDUCED GROWTH PHENOTYPE 1 RGP1, YEAST -RELATED"/>
    <property type="match status" value="1"/>
</dbReference>
<dbReference type="Gene3D" id="2.60.40.640">
    <property type="match status" value="1"/>
</dbReference>
<evidence type="ECO:0000256" key="1">
    <source>
        <dbReference type="SAM" id="MobiDB-lite"/>
    </source>
</evidence>
<feature type="region of interest" description="Disordered" evidence="1">
    <location>
        <begin position="45"/>
        <end position="385"/>
    </location>
</feature>
<feature type="compositionally biased region" description="Gly residues" evidence="1">
    <location>
        <begin position="161"/>
        <end position="185"/>
    </location>
</feature>
<feature type="compositionally biased region" description="Polar residues" evidence="1">
    <location>
        <begin position="367"/>
        <end position="385"/>
    </location>
</feature>
<sequence length="1119" mass="118645">MARDMGFGQGNGGSGPGSSSNIRVSVRWYENTIFGGDDVRCRITFSNVAPKPQPMQPQQSSSQQHHLQPASSLSSASSSRHPSNSYHPERARLPSSSSSGTLAPPAPMGRGHHRASHSISGPATGVITSVSSTSASAAAAASRRRADSIPWAPNGSAGNSNGHGSGNGNGNGNNGAGNGGSSGGHGHSHRRSLSIVSISSAGASDGPSGSPTGSPQLLNGPASSQHRPVRGHSRASSLQIGPRGSSYYGGPRSATNPPRPYSNQPSPLFNSSFPPSASDRSGNITGLRGGRLTGSATMPNTPSVGGMSRSPRSPSDGFSDFKFPMAPPPTTPSNPQGPIDGPVLASPTPMTPEDKPLPALPIRSRDGPSNNINHNNAGGAQSAQVPTIYEGPVTPSEARVLSTTSIAGTPRSSGEFYSLSNHSTETLASEYMSQQPLRSQPGRPPHTRQKSSSNLLSPPMHSQQQLSHQGHHLSRSLSQRARTSAASAAAAIAPETLMMGYAQIEGSFTLDGSLVDLSPFEQVKRKGVVGGQGGGVVGLKQNKRDSGLLRGFGWGSLATSIGDLLGGGELSTIKEMRDKASSKSVPLLATQQSVLFADLQLAPGESKTYEYVFQLPKGLPPSHRGKVMKISYSLVIGTQRPGTAKEQRVNSIDFPFRVLGSVNGHGEILGHNLMSPYSPETSSNTATVRTVSEKELSRPWTLTPPGAQKQQQLPPQQLATRRRRSSTAATITGPTMNGFMMYVDELLKQREAESQADAASANGFFGAASAGSGDGNPRSGLLSPTAILPGSRRMSTASSIFLPDDNGRPLLSLSCREAIELAIMRSNLTDRNPYGGGGGSNVSANRFDISRNKLKVATVMLARPAYRLGETITMVVDFANAKIRCHAVHAALETIEKIVDPKLALRSEASVQRASRKVYASLSEATLYSRRFVFTATIPSNATPEFETTGVVLEWKIRVEFVVPAEDETDLHNHFANGNNDNEDYYERDDHEDDIQEEDDEDDDGEDDGSNAYGEEENDVTDDGSSSLSSRRPRRLLRQRSSHSAHNRQLRQNQNQNRATPPPPPMLEEISRDDRGGLVLAAVEALRCESFEAAVPIRVYGWSGDFGGSGEHDTREKVV</sequence>
<dbReference type="EMBL" id="JAWCUI010000007">
    <property type="protein sequence ID" value="KAL1901407.1"/>
    <property type="molecule type" value="Genomic_DNA"/>
</dbReference>
<feature type="compositionally biased region" description="Polar residues" evidence="1">
    <location>
        <begin position="294"/>
        <end position="303"/>
    </location>
</feature>